<dbReference type="InParanoid" id="A0A067NL02"/>
<feature type="transmembrane region" description="Helical" evidence="6">
    <location>
        <begin position="18"/>
        <end position="37"/>
    </location>
</feature>
<protein>
    <recommendedName>
        <fullName evidence="9">Nodulin-like domain-containing protein</fullName>
    </recommendedName>
</protein>
<keyword evidence="2 6" id="KW-0812">Transmembrane</keyword>
<dbReference type="AlphaFoldDB" id="A0A067NL02"/>
<feature type="transmembrane region" description="Helical" evidence="6">
    <location>
        <begin position="397"/>
        <end position="417"/>
    </location>
</feature>
<evidence type="ECO:0000256" key="2">
    <source>
        <dbReference type="ARBA" id="ARBA00022692"/>
    </source>
</evidence>
<dbReference type="Pfam" id="PF07690">
    <property type="entry name" value="MFS_1"/>
    <property type="match status" value="1"/>
</dbReference>
<dbReference type="PANTHER" id="PTHR21576:SF160">
    <property type="entry name" value="NODULIN-LIKE DOMAIN-CONTAINING PROTEIN"/>
    <property type="match status" value="1"/>
</dbReference>
<evidence type="ECO:0000256" key="5">
    <source>
        <dbReference type="SAM" id="MobiDB-lite"/>
    </source>
</evidence>
<dbReference type="STRING" id="1137138.A0A067NL02"/>
<dbReference type="InterPro" id="IPR011701">
    <property type="entry name" value="MFS"/>
</dbReference>
<reference evidence="8" key="1">
    <citation type="journal article" date="2014" name="Proc. Natl. Acad. Sci. U.S.A.">
        <title>Extensive sampling of basidiomycete genomes demonstrates inadequacy of the white-rot/brown-rot paradigm for wood decay fungi.</title>
        <authorList>
            <person name="Riley R."/>
            <person name="Salamov A.A."/>
            <person name="Brown D.W."/>
            <person name="Nagy L.G."/>
            <person name="Floudas D."/>
            <person name="Held B.W."/>
            <person name="Levasseur A."/>
            <person name="Lombard V."/>
            <person name="Morin E."/>
            <person name="Otillar R."/>
            <person name="Lindquist E.A."/>
            <person name="Sun H."/>
            <person name="LaButti K.M."/>
            <person name="Schmutz J."/>
            <person name="Jabbour D."/>
            <person name="Luo H."/>
            <person name="Baker S.E."/>
            <person name="Pisabarro A.G."/>
            <person name="Walton J.D."/>
            <person name="Blanchette R.A."/>
            <person name="Henrissat B."/>
            <person name="Martin F."/>
            <person name="Cullen D."/>
            <person name="Hibbett D.S."/>
            <person name="Grigoriev I.V."/>
        </authorList>
    </citation>
    <scope>NUCLEOTIDE SEQUENCE [LARGE SCALE GENOMIC DNA]</scope>
    <source>
        <strain evidence="8">PC15</strain>
    </source>
</reference>
<sequence>MATTVHQPIPALLSAPRLITLFASLLVSVASGTNYVFSAWAPQLGAKLRLSHTQLNVIGLAGNVGVYASGPVWGRIVDSRGPRILLAGGFVFSLLGYTGIRHFFDTGLLPSETALSTLNLAVLISCSWLTGAGGNGGLTSSVNSTAKSFPDRARASTTGLVISGFGLSAFIFSTVAHVVFPGDTSSFLLLLAIGTALPMILGFFLVRPIPLPADPHTHEHPVVDGDADAIEAAAVIFQHEDNSSTHLLFHDDSDESDPSDTSIYDGGNALELSRSLSPETYHHRSISSSTRRSLSAHKEHVEGPPNIHGFGLWKRGDFWLLFSMLSMLSGTGLMYINNVGVMSQALYAYNNTAYDDVKAQKWQAVQVSTISITNFAGRIIIGLISDITKVRFKLPRSYCLILVSSTLLASQYVATHIESIDSLWIASGILGLGYGSMFSLFPAMCIEWFGLPHFSENWGYLSTSPLFGGNLFSIAFGRNFDAHEPPERRGLPTAVSRLCLEGKGCYVNALYLTMSACGLCVFLSIWAAWRDRQRVLAQESRSYRRIQSA</sequence>
<feature type="transmembrane region" description="Helical" evidence="6">
    <location>
        <begin position="458"/>
        <end position="476"/>
    </location>
</feature>
<dbReference type="SUPFAM" id="SSF103473">
    <property type="entry name" value="MFS general substrate transporter"/>
    <property type="match status" value="1"/>
</dbReference>
<evidence type="ECO:0000256" key="3">
    <source>
        <dbReference type="ARBA" id="ARBA00022989"/>
    </source>
</evidence>
<feature type="transmembrane region" description="Helical" evidence="6">
    <location>
        <begin position="57"/>
        <end position="77"/>
    </location>
</feature>
<keyword evidence="4 6" id="KW-0472">Membrane</keyword>
<feature type="transmembrane region" description="Helical" evidence="6">
    <location>
        <begin position="186"/>
        <end position="206"/>
    </location>
</feature>
<proteinExistence type="predicted"/>
<evidence type="ECO:0000313" key="7">
    <source>
        <dbReference type="EMBL" id="KDQ28758.1"/>
    </source>
</evidence>
<dbReference type="Proteomes" id="UP000027073">
    <property type="component" value="Unassembled WGS sequence"/>
</dbReference>
<organism evidence="7 8">
    <name type="scientific">Pleurotus ostreatus (strain PC15)</name>
    <name type="common">Oyster mushroom</name>
    <dbReference type="NCBI Taxonomy" id="1137138"/>
    <lineage>
        <taxon>Eukaryota</taxon>
        <taxon>Fungi</taxon>
        <taxon>Dikarya</taxon>
        <taxon>Basidiomycota</taxon>
        <taxon>Agaricomycotina</taxon>
        <taxon>Agaricomycetes</taxon>
        <taxon>Agaricomycetidae</taxon>
        <taxon>Agaricales</taxon>
        <taxon>Pleurotineae</taxon>
        <taxon>Pleurotaceae</taxon>
        <taxon>Pleurotus</taxon>
    </lineage>
</organism>
<name>A0A067NL02_PLEO1</name>
<dbReference type="HOGENOM" id="CLU_012596_1_0_1"/>
<evidence type="ECO:0000256" key="4">
    <source>
        <dbReference type="ARBA" id="ARBA00023136"/>
    </source>
</evidence>
<dbReference type="InterPro" id="IPR036259">
    <property type="entry name" value="MFS_trans_sf"/>
</dbReference>
<evidence type="ECO:0000256" key="6">
    <source>
        <dbReference type="SAM" id="Phobius"/>
    </source>
</evidence>
<feature type="transmembrane region" description="Helical" evidence="6">
    <location>
        <begin position="84"/>
        <end position="104"/>
    </location>
</feature>
<feature type="region of interest" description="Disordered" evidence="5">
    <location>
        <begin position="278"/>
        <end position="300"/>
    </location>
</feature>
<dbReference type="EMBL" id="KL198007">
    <property type="protein sequence ID" value="KDQ28758.1"/>
    <property type="molecule type" value="Genomic_DNA"/>
</dbReference>
<feature type="transmembrane region" description="Helical" evidence="6">
    <location>
        <begin position="423"/>
        <end position="446"/>
    </location>
</feature>
<gene>
    <name evidence="7" type="ORF">PLEOSDRAFT_1111930</name>
</gene>
<accession>A0A067NL02</accession>
<evidence type="ECO:0000313" key="8">
    <source>
        <dbReference type="Proteomes" id="UP000027073"/>
    </source>
</evidence>
<feature type="transmembrane region" description="Helical" evidence="6">
    <location>
        <begin position="318"/>
        <end position="336"/>
    </location>
</feature>
<evidence type="ECO:0000256" key="1">
    <source>
        <dbReference type="ARBA" id="ARBA00004141"/>
    </source>
</evidence>
<dbReference type="OrthoDB" id="410267at2759"/>
<feature type="transmembrane region" description="Helical" evidence="6">
    <location>
        <begin position="510"/>
        <end position="529"/>
    </location>
</feature>
<evidence type="ECO:0008006" key="9">
    <source>
        <dbReference type="Google" id="ProtNLM"/>
    </source>
</evidence>
<feature type="transmembrane region" description="Helical" evidence="6">
    <location>
        <begin position="364"/>
        <end position="385"/>
    </location>
</feature>
<dbReference type="PANTHER" id="PTHR21576">
    <property type="entry name" value="UNCHARACTERIZED NODULIN-LIKE PROTEIN"/>
    <property type="match status" value="1"/>
</dbReference>
<dbReference type="Gene3D" id="1.20.1250.20">
    <property type="entry name" value="MFS general substrate transporter like domains"/>
    <property type="match status" value="2"/>
</dbReference>
<feature type="transmembrane region" description="Helical" evidence="6">
    <location>
        <begin position="159"/>
        <end position="180"/>
    </location>
</feature>
<dbReference type="GO" id="GO:0022857">
    <property type="term" value="F:transmembrane transporter activity"/>
    <property type="evidence" value="ECO:0007669"/>
    <property type="project" value="InterPro"/>
</dbReference>
<dbReference type="VEuPathDB" id="FungiDB:PLEOSDRAFT_1111930"/>
<feature type="transmembrane region" description="Helical" evidence="6">
    <location>
        <begin position="116"/>
        <end position="138"/>
    </location>
</feature>
<dbReference type="GO" id="GO:0000329">
    <property type="term" value="C:fungal-type vacuole membrane"/>
    <property type="evidence" value="ECO:0007669"/>
    <property type="project" value="TreeGrafter"/>
</dbReference>
<keyword evidence="3 6" id="KW-1133">Transmembrane helix</keyword>
<comment type="subcellular location">
    <subcellularLocation>
        <location evidence="1">Membrane</location>
        <topology evidence="1">Multi-pass membrane protein</topology>
    </subcellularLocation>
</comment>